<accession>A0A0D8Y5Q9</accession>
<dbReference type="Gene3D" id="2.30.30.140">
    <property type="match status" value="1"/>
</dbReference>
<feature type="compositionally biased region" description="Basic and acidic residues" evidence="3">
    <location>
        <begin position="316"/>
        <end position="328"/>
    </location>
</feature>
<sequence>MGLQFWLDIHDFGEPCLSICVNKKTLTGPVVLQLSRYRNVSQPKLKEGVCRSDDVARVSLTDGHTSVSALILENIRGINADSPPGVKLLLSGVITLENGFFILTPSNVTVIGGRVEKLYNKWIVERHTMGDSQQTDRTEYKAPRWISFGKSTSRIFDPSTLAFKANDVLKPINEKAAEDGSTFEQQRKNNIDAIGKGSMKVFIAPKIQAPQKLPRPKPNQNQEAKSSTSGDLDCHKKKNTRRHARGHDEKSVTDTYAHSSKPSTLFDFMAASVSLNKAYENPAQSCASTIESVNNPVDEKFPPRKHGSSASFKRSIFKESNHRDKPDLRNGGTFKGRKYDDRDRVLKKELGFANNINTSDLPLITDRISRSKAFSNITSSNSKRLNSRVECDVTHDGIIQKLSGVSFNNSRRNEAVKNPFVLKGPRGVKMQKKLSWKVGDHCMAPWNDGMYYLATVVNLGASGMCDVRYNDYGDICTFHQEALLPKNL</sequence>
<dbReference type="InterPro" id="IPR002999">
    <property type="entry name" value="Tudor"/>
</dbReference>
<dbReference type="SUPFAM" id="SSF63748">
    <property type="entry name" value="Tudor/PWWP/MBT"/>
    <property type="match status" value="1"/>
</dbReference>
<dbReference type="Gene3D" id="2.40.50.770">
    <property type="entry name" value="RecQ-mediated genome instability protein Rmi1, C-terminal domain"/>
    <property type="match status" value="1"/>
</dbReference>
<dbReference type="PROSITE" id="PS50304">
    <property type="entry name" value="TUDOR"/>
    <property type="match status" value="1"/>
</dbReference>
<evidence type="ECO:0000313" key="5">
    <source>
        <dbReference type="EMBL" id="KJH51532.1"/>
    </source>
</evidence>
<feature type="region of interest" description="Disordered" evidence="3">
    <location>
        <begin position="297"/>
        <end position="338"/>
    </location>
</feature>
<dbReference type="InterPro" id="IPR013894">
    <property type="entry name" value="RMI1_OB"/>
</dbReference>
<feature type="region of interest" description="Disordered" evidence="3">
    <location>
        <begin position="208"/>
        <end position="258"/>
    </location>
</feature>
<dbReference type="EMBL" id="KN716181">
    <property type="protein sequence ID" value="KJH51532.1"/>
    <property type="molecule type" value="Genomic_DNA"/>
</dbReference>
<reference evidence="6" key="2">
    <citation type="journal article" date="2016" name="Sci. Rep.">
        <title>Dictyocaulus viviparus genome, variome and transcriptome elucidate lungworm biology and support future intervention.</title>
        <authorList>
            <person name="McNulty S.N."/>
            <person name="Strube C."/>
            <person name="Rosa B.A."/>
            <person name="Martin J.C."/>
            <person name="Tyagi R."/>
            <person name="Choi Y.J."/>
            <person name="Wang Q."/>
            <person name="Hallsworth Pepin K."/>
            <person name="Zhang X."/>
            <person name="Ozersky P."/>
            <person name="Wilson R.K."/>
            <person name="Sternberg P.W."/>
            <person name="Gasser R.B."/>
            <person name="Mitreva M."/>
        </authorList>
    </citation>
    <scope>NUCLEOTIDE SEQUENCE [LARGE SCALE GENOMIC DNA]</scope>
    <source>
        <strain evidence="6">HannoverDv2000</strain>
    </source>
</reference>
<keyword evidence="2" id="KW-0539">Nucleus</keyword>
<feature type="domain" description="Tudor" evidence="4">
    <location>
        <begin position="435"/>
        <end position="488"/>
    </location>
</feature>
<evidence type="ECO:0000256" key="2">
    <source>
        <dbReference type="ARBA" id="ARBA00023242"/>
    </source>
</evidence>
<dbReference type="SMART" id="SM00333">
    <property type="entry name" value="TUDOR"/>
    <property type="match status" value="1"/>
</dbReference>
<comment type="subcellular location">
    <subcellularLocation>
        <location evidence="1">Nucleus</location>
    </subcellularLocation>
</comment>
<feature type="compositionally biased region" description="Basic residues" evidence="3">
    <location>
        <begin position="235"/>
        <end position="245"/>
    </location>
</feature>
<dbReference type="AlphaFoldDB" id="A0A0D8Y5Q9"/>
<name>A0A0D8Y5Q9_DICVI</name>
<evidence type="ECO:0000256" key="1">
    <source>
        <dbReference type="ARBA" id="ARBA00004123"/>
    </source>
</evidence>
<protein>
    <recommendedName>
        <fullName evidence="4">Tudor domain-containing protein</fullName>
    </recommendedName>
</protein>
<proteinExistence type="predicted"/>
<dbReference type="STRING" id="29172.A0A0D8Y5Q9"/>
<dbReference type="OrthoDB" id="434939at2759"/>
<evidence type="ECO:0000313" key="6">
    <source>
        <dbReference type="Proteomes" id="UP000053766"/>
    </source>
</evidence>
<keyword evidence="6" id="KW-1185">Reference proteome</keyword>
<evidence type="ECO:0000259" key="4">
    <source>
        <dbReference type="PROSITE" id="PS50304"/>
    </source>
</evidence>
<dbReference type="GO" id="GO:0005634">
    <property type="term" value="C:nucleus"/>
    <property type="evidence" value="ECO:0007669"/>
    <property type="project" value="UniProtKB-SubCell"/>
</dbReference>
<dbReference type="PANTHER" id="PTHR13681:SF24">
    <property type="entry name" value="TUDOR DOMAIN-CONTAINING PROTEIN 3"/>
    <property type="match status" value="1"/>
</dbReference>
<dbReference type="Pfam" id="PF08585">
    <property type="entry name" value="RMI1_N_C"/>
    <property type="match status" value="1"/>
</dbReference>
<evidence type="ECO:0000256" key="3">
    <source>
        <dbReference type="SAM" id="MobiDB-lite"/>
    </source>
</evidence>
<feature type="compositionally biased region" description="Polar residues" evidence="3">
    <location>
        <begin position="218"/>
        <end position="230"/>
    </location>
</feature>
<organism evidence="5 6">
    <name type="scientific">Dictyocaulus viviparus</name>
    <name type="common">Bovine lungworm</name>
    <dbReference type="NCBI Taxonomy" id="29172"/>
    <lineage>
        <taxon>Eukaryota</taxon>
        <taxon>Metazoa</taxon>
        <taxon>Ecdysozoa</taxon>
        <taxon>Nematoda</taxon>
        <taxon>Chromadorea</taxon>
        <taxon>Rhabditida</taxon>
        <taxon>Rhabditina</taxon>
        <taxon>Rhabditomorpha</taxon>
        <taxon>Strongyloidea</taxon>
        <taxon>Metastrongylidae</taxon>
        <taxon>Dictyocaulus</taxon>
    </lineage>
</organism>
<reference evidence="5 6" key="1">
    <citation type="submission" date="2013-11" db="EMBL/GenBank/DDBJ databases">
        <title>Draft genome of the bovine lungworm Dictyocaulus viviparus.</title>
        <authorList>
            <person name="Mitreva M."/>
        </authorList>
    </citation>
    <scope>NUCLEOTIDE SEQUENCE [LARGE SCALE GENOMIC DNA]</scope>
    <source>
        <strain evidence="5 6">HannoverDv2000</strain>
    </source>
</reference>
<dbReference type="Proteomes" id="UP000053766">
    <property type="component" value="Unassembled WGS sequence"/>
</dbReference>
<dbReference type="InterPro" id="IPR042470">
    <property type="entry name" value="RMI1_N_C_sf"/>
</dbReference>
<gene>
    <name evidence="5" type="ORF">DICVIV_02269</name>
</gene>
<dbReference type="PANTHER" id="PTHR13681">
    <property type="entry name" value="SURVIVAL OF MOTOR NEURON-RELATED-SPLICING FACTOR 30-RELATED"/>
    <property type="match status" value="1"/>
</dbReference>